<evidence type="ECO:0000259" key="2">
    <source>
        <dbReference type="Pfam" id="PF22622"/>
    </source>
</evidence>
<evidence type="ECO:0000313" key="4">
    <source>
        <dbReference type="Proteomes" id="UP000070544"/>
    </source>
</evidence>
<keyword evidence="4" id="KW-1185">Reference proteome</keyword>
<dbReference type="CDD" id="cd03448">
    <property type="entry name" value="HDE_HSD"/>
    <property type="match status" value="1"/>
</dbReference>
<dbReference type="Pfam" id="PF22622">
    <property type="entry name" value="MFE-2_hydrat-2_N"/>
    <property type="match status" value="1"/>
</dbReference>
<name>A0A139ATC1_GONPJ</name>
<dbReference type="InterPro" id="IPR002539">
    <property type="entry name" value="MaoC-like_dom"/>
</dbReference>
<proteinExistence type="predicted"/>
<dbReference type="AlphaFoldDB" id="A0A139ATC1"/>
<dbReference type="GO" id="GO:0003857">
    <property type="term" value="F:(3S)-3-hydroxyacyl-CoA dehydrogenase (NAD+) activity"/>
    <property type="evidence" value="ECO:0007669"/>
    <property type="project" value="TreeGrafter"/>
</dbReference>
<dbReference type="Pfam" id="PF01575">
    <property type="entry name" value="MaoC_dehydratas"/>
    <property type="match status" value="1"/>
</dbReference>
<dbReference type="PANTHER" id="PTHR13078:SF57">
    <property type="entry name" value="DEHYDRATASE, PUTATIVE (AFU_ORTHOLOGUE AFUA_5G00640)-RELATED"/>
    <property type="match status" value="1"/>
</dbReference>
<dbReference type="GO" id="GO:0005777">
    <property type="term" value="C:peroxisome"/>
    <property type="evidence" value="ECO:0007669"/>
    <property type="project" value="TreeGrafter"/>
</dbReference>
<gene>
    <name evidence="3" type="ORF">M427DRAFT_28831</name>
</gene>
<dbReference type="OrthoDB" id="60204at2759"/>
<feature type="domain" description="Peroxisomal multifunctional enzyme type 2-like N-terminal" evidence="2">
    <location>
        <begin position="17"/>
        <end position="149"/>
    </location>
</feature>
<dbReference type="Proteomes" id="UP000070544">
    <property type="component" value="Unassembled WGS sequence"/>
</dbReference>
<dbReference type="InterPro" id="IPR029069">
    <property type="entry name" value="HotDog_dom_sf"/>
</dbReference>
<sequence>MPPVDVSKLPTSETPVKYNRRDLILYAIGIGIDELRYVYELDKNFAAFPTFPIVLPFRGTSFDVIDFIGAQKSSNSRIPGVKLDPAKVLDGERFIEILNPLPLEGELIARSRTSNVYDVGKAAILENETLLVDKSGKPYVKMVGQAFFRDAGGFGGPRPPKQGPEATPPSRPAEKVIAFKTSPTQAQVYRLSGDYNPLHIDPAFSGRVGFKVPILHGLCSWGIAAHSVLKLWGDNDASRFVSYKGRFTAPVLPGETLQTESWLVRTEGDKQIISFQVRIVERNIIAIGGGVAVIKAAGSKL</sequence>
<accession>A0A139ATC1</accession>
<reference evidence="3 4" key="1">
    <citation type="journal article" date="2015" name="Genome Biol. Evol.">
        <title>Phylogenomic analyses indicate that early fungi evolved digesting cell walls of algal ancestors of land plants.</title>
        <authorList>
            <person name="Chang Y."/>
            <person name="Wang S."/>
            <person name="Sekimoto S."/>
            <person name="Aerts A.L."/>
            <person name="Choi C."/>
            <person name="Clum A."/>
            <person name="LaButti K.M."/>
            <person name="Lindquist E.A."/>
            <person name="Yee Ngan C."/>
            <person name="Ohm R.A."/>
            <person name="Salamov A.A."/>
            <person name="Grigoriev I.V."/>
            <person name="Spatafora J.W."/>
            <person name="Berbee M.L."/>
        </authorList>
    </citation>
    <scope>NUCLEOTIDE SEQUENCE [LARGE SCALE GENOMIC DNA]</scope>
    <source>
        <strain evidence="3 4">JEL478</strain>
    </source>
</reference>
<dbReference type="PANTHER" id="PTHR13078">
    <property type="entry name" value="PEROXISOMAL MULTIFUNCTIONAL ENZYME TYPE 2-RELATED"/>
    <property type="match status" value="1"/>
</dbReference>
<dbReference type="OMA" id="VHYCRMG"/>
<dbReference type="SUPFAM" id="SSF54637">
    <property type="entry name" value="Thioesterase/thiol ester dehydrase-isomerase"/>
    <property type="match status" value="2"/>
</dbReference>
<dbReference type="GO" id="GO:0006635">
    <property type="term" value="P:fatty acid beta-oxidation"/>
    <property type="evidence" value="ECO:0007669"/>
    <property type="project" value="TreeGrafter"/>
</dbReference>
<dbReference type="GO" id="GO:0044594">
    <property type="term" value="F:17-beta-hydroxysteroid dehydrogenase (NAD+) activity"/>
    <property type="evidence" value="ECO:0007669"/>
    <property type="project" value="TreeGrafter"/>
</dbReference>
<dbReference type="InterPro" id="IPR054357">
    <property type="entry name" value="MFE-2_N"/>
</dbReference>
<feature type="domain" description="MaoC-like" evidence="1">
    <location>
        <begin position="168"/>
        <end position="279"/>
    </location>
</feature>
<protein>
    <submittedName>
        <fullName evidence="3">Uncharacterized protein</fullName>
    </submittedName>
</protein>
<dbReference type="Gene3D" id="3.10.129.10">
    <property type="entry name" value="Hotdog Thioesterase"/>
    <property type="match status" value="1"/>
</dbReference>
<evidence type="ECO:0000259" key="1">
    <source>
        <dbReference type="Pfam" id="PF01575"/>
    </source>
</evidence>
<evidence type="ECO:0000313" key="3">
    <source>
        <dbReference type="EMBL" id="KXS19972.1"/>
    </source>
</evidence>
<dbReference type="EMBL" id="KQ965737">
    <property type="protein sequence ID" value="KXS19972.1"/>
    <property type="molecule type" value="Genomic_DNA"/>
</dbReference>
<organism evidence="3 4">
    <name type="scientific">Gonapodya prolifera (strain JEL478)</name>
    <name type="common">Monoblepharis prolifera</name>
    <dbReference type="NCBI Taxonomy" id="1344416"/>
    <lineage>
        <taxon>Eukaryota</taxon>
        <taxon>Fungi</taxon>
        <taxon>Fungi incertae sedis</taxon>
        <taxon>Chytridiomycota</taxon>
        <taxon>Chytridiomycota incertae sedis</taxon>
        <taxon>Monoblepharidomycetes</taxon>
        <taxon>Monoblepharidales</taxon>
        <taxon>Gonapodyaceae</taxon>
        <taxon>Gonapodya</taxon>
    </lineage>
</organism>
<dbReference type="STRING" id="1344416.A0A139ATC1"/>
<dbReference type="GO" id="GO:0004300">
    <property type="term" value="F:enoyl-CoA hydratase activity"/>
    <property type="evidence" value="ECO:0007669"/>
    <property type="project" value="TreeGrafter"/>
</dbReference>